<accession>A0A9N9KI47</accession>
<evidence type="ECO:0000313" key="1">
    <source>
        <dbReference type="EMBL" id="CAG8826770.1"/>
    </source>
</evidence>
<reference evidence="1" key="1">
    <citation type="submission" date="2021-06" db="EMBL/GenBank/DDBJ databases">
        <authorList>
            <person name="Kallberg Y."/>
            <person name="Tangrot J."/>
            <person name="Rosling A."/>
        </authorList>
    </citation>
    <scope>NUCLEOTIDE SEQUENCE</scope>
    <source>
        <strain evidence="1">MA453B</strain>
    </source>
</reference>
<organism evidence="1 2">
    <name type="scientific">Dentiscutata erythropus</name>
    <dbReference type="NCBI Taxonomy" id="1348616"/>
    <lineage>
        <taxon>Eukaryota</taxon>
        <taxon>Fungi</taxon>
        <taxon>Fungi incertae sedis</taxon>
        <taxon>Mucoromycota</taxon>
        <taxon>Glomeromycotina</taxon>
        <taxon>Glomeromycetes</taxon>
        <taxon>Diversisporales</taxon>
        <taxon>Gigasporaceae</taxon>
        <taxon>Dentiscutata</taxon>
    </lineage>
</organism>
<dbReference type="OrthoDB" id="2402897at2759"/>
<sequence>LLNKRNKMKTQLGILSNKKEYMELAISKIKEENLSVADAIDHILRNAEDKEK</sequence>
<feature type="non-terminal residue" evidence="1">
    <location>
        <position position="1"/>
    </location>
</feature>
<name>A0A9N9KI47_9GLOM</name>
<comment type="caution">
    <text evidence="1">The sequence shown here is derived from an EMBL/GenBank/DDBJ whole genome shotgun (WGS) entry which is preliminary data.</text>
</comment>
<feature type="non-terminal residue" evidence="1">
    <location>
        <position position="52"/>
    </location>
</feature>
<gene>
    <name evidence="1" type="ORF">DERYTH_LOCUS28160</name>
</gene>
<evidence type="ECO:0000313" key="2">
    <source>
        <dbReference type="Proteomes" id="UP000789405"/>
    </source>
</evidence>
<protein>
    <submittedName>
        <fullName evidence="1">11220_t:CDS:1</fullName>
    </submittedName>
</protein>
<keyword evidence="2" id="KW-1185">Reference proteome</keyword>
<dbReference type="AlphaFoldDB" id="A0A9N9KI47"/>
<dbReference type="Proteomes" id="UP000789405">
    <property type="component" value="Unassembled WGS sequence"/>
</dbReference>
<proteinExistence type="predicted"/>
<dbReference type="EMBL" id="CAJVPY010068560">
    <property type="protein sequence ID" value="CAG8826770.1"/>
    <property type="molecule type" value="Genomic_DNA"/>
</dbReference>